<dbReference type="Proteomes" id="UP000797356">
    <property type="component" value="Chromosome 4"/>
</dbReference>
<proteinExistence type="predicted"/>
<reference evidence="1" key="1">
    <citation type="journal article" date="2017" name="Gigascience">
        <title>The genome draft of coconut (Cocos nucifera).</title>
        <authorList>
            <person name="Xiao Y."/>
            <person name="Xu P."/>
            <person name="Fan H."/>
            <person name="Baudouin L."/>
            <person name="Xia W."/>
            <person name="Bocs S."/>
            <person name="Xu J."/>
            <person name="Li Q."/>
            <person name="Guo A."/>
            <person name="Zhou L."/>
            <person name="Li J."/>
            <person name="Wu Y."/>
            <person name="Ma Z."/>
            <person name="Armero A."/>
            <person name="Issali A.E."/>
            <person name="Liu N."/>
            <person name="Peng M."/>
            <person name="Yang Y."/>
        </authorList>
    </citation>
    <scope>NUCLEOTIDE SEQUENCE</scope>
    <source>
        <tissue evidence="1">Spear leaf of Hainan Tall coconut</tissue>
    </source>
</reference>
<keyword evidence="2" id="KW-1185">Reference proteome</keyword>
<dbReference type="AlphaFoldDB" id="A0A8K0N080"/>
<accession>A0A8K0N080</accession>
<organism evidence="1 2">
    <name type="scientific">Cocos nucifera</name>
    <name type="common">Coconut palm</name>
    <dbReference type="NCBI Taxonomy" id="13894"/>
    <lineage>
        <taxon>Eukaryota</taxon>
        <taxon>Viridiplantae</taxon>
        <taxon>Streptophyta</taxon>
        <taxon>Embryophyta</taxon>
        <taxon>Tracheophyta</taxon>
        <taxon>Spermatophyta</taxon>
        <taxon>Magnoliopsida</taxon>
        <taxon>Liliopsida</taxon>
        <taxon>Arecaceae</taxon>
        <taxon>Arecoideae</taxon>
        <taxon>Cocoseae</taxon>
        <taxon>Attaleinae</taxon>
        <taxon>Cocos</taxon>
    </lineage>
</organism>
<evidence type="ECO:0000313" key="1">
    <source>
        <dbReference type="EMBL" id="KAG1338331.1"/>
    </source>
</evidence>
<reference evidence="1" key="2">
    <citation type="submission" date="2019-07" db="EMBL/GenBank/DDBJ databases">
        <authorList>
            <person name="Yang Y."/>
            <person name="Bocs S."/>
            <person name="Baudouin L."/>
        </authorList>
    </citation>
    <scope>NUCLEOTIDE SEQUENCE</scope>
    <source>
        <tissue evidence="1">Spear leaf of Hainan Tall coconut</tissue>
    </source>
</reference>
<dbReference type="EMBL" id="CM017875">
    <property type="protein sequence ID" value="KAG1338331.1"/>
    <property type="molecule type" value="Genomic_DNA"/>
</dbReference>
<evidence type="ECO:0000313" key="2">
    <source>
        <dbReference type="Proteomes" id="UP000797356"/>
    </source>
</evidence>
<comment type="caution">
    <text evidence="1">The sequence shown here is derived from an EMBL/GenBank/DDBJ whole genome shotgun (WGS) entry which is preliminary data.</text>
</comment>
<gene>
    <name evidence="1" type="ORF">COCNU_04G006370</name>
</gene>
<sequence length="55" mass="6080">MRPSTLLVLGRDSSPIPNGQWGHIRTVVRASSSISSKVNEAFDFARVRMRFSSSS</sequence>
<name>A0A8K0N080_COCNU</name>
<protein>
    <submittedName>
        <fullName evidence="1">Uncharacterized protein</fullName>
    </submittedName>
</protein>